<name>A0A6A6BGM8_9PEZI</name>
<evidence type="ECO:0000313" key="3">
    <source>
        <dbReference type="Proteomes" id="UP000799438"/>
    </source>
</evidence>
<feature type="compositionally biased region" description="Polar residues" evidence="1">
    <location>
        <begin position="361"/>
        <end position="376"/>
    </location>
</feature>
<dbReference type="RefSeq" id="XP_033398848.1">
    <property type="nucleotide sequence ID" value="XM_033535741.1"/>
</dbReference>
<feature type="region of interest" description="Disordered" evidence="1">
    <location>
        <begin position="317"/>
        <end position="376"/>
    </location>
</feature>
<evidence type="ECO:0000256" key="1">
    <source>
        <dbReference type="SAM" id="MobiDB-lite"/>
    </source>
</evidence>
<sequence length="569" mass="62786">MANVEKAQPFEDEGSDHCNNQLKDIVYERVLAEWEDVGATCTLGSVSAVNKQDTMLLLKIGLDASSGEAFARFSLHFTVKSVRKSSRLQELLFVIPLNSLSSLQQKTLPASQIETPAIASAVKEAGLSEADMLIRLDFDLSDVGYVLMPVTSLTKIKPSTSVSSDLLRGLQSLSGSRSFAVYVRPTSFARHGLKTVCDRLSAGTLVQHRVDLGKIYDRKEATVINWNIFDLNGGRARGSEKGDTREDNAPPPYKKTLVARTPTPERTGLPKDCSVASSPSETRVLETPREYKMTPVDHGLGLFDRFEPPLSSQNLDIFASRRKGKRKLADRSPSREREQTQALESDNQPSPPGVSDDASDDQITLPASPNSPQITRHQSLNIQSPTREEPFNTPAVQTAAPLNREISPEFSAHYLAYQHWLTRALGINPRLYAHARVAPHLEALGSHTRHKRFAEFVAARARTSAAFIYDPRDEADEAEMRAARLYTQDIEALVLWAITAGACMDALFMGKWLEMGRCAREEVRRDKDQVLEPVGEAYVRAKAFLVEMVFTVDDGFGGQEEGTGGEALG</sequence>
<evidence type="ECO:0000313" key="2">
    <source>
        <dbReference type="EMBL" id="KAF2143136.1"/>
    </source>
</evidence>
<accession>A0A6A6BGM8</accession>
<dbReference type="EMBL" id="ML995482">
    <property type="protein sequence ID" value="KAF2143136.1"/>
    <property type="molecule type" value="Genomic_DNA"/>
</dbReference>
<dbReference type="Proteomes" id="UP000799438">
    <property type="component" value="Unassembled WGS sequence"/>
</dbReference>
<organism evidence="2 3">
    <name type="scientific">Aplosporella prunicola CBS 121167</name>
    <dbReference type="NCBI Taxonomy" id="1176127"/>
    <lineage>
        <taxon>Eukaryota</taxon>
        <taxon>Fungi</taxon>
        <taxon>Dikarya</taxon>
        <taxon>Ascomycota</taxon>
        <taxon>Pezizomycotina</taxon>
        <taxon>Dothideomycetes</taxon>
        <taxon>Dothideomycetes incertae sedis</taxon>
        <taxon>Botryosphaeriales</taxon>
        <taxon>Aplosporellaceae</taxon>
        <taxon>Aplosporella</taxon>
    </lineage>
</organism>
<protein>
    <submittedName>
        <fullName evidence="2">Uncharacterized protein</fullName>
    </submittedName>
</protein>
<dbReference type="GeneID" id="54293237"/>
<gene>
    <name evidence="2" type="ORF">K452DRAFT_167019</name>
</gene>
<feature type="compositionally biased region" description="Basic and acidic residues" evidence="1">
    <location>
        <begin position="237"/>
        <end position="248"/>
    </location>
</feature>
<feature type="compositionally biased region" description="Basic and acidic residues" evidence="1">
    <location>
        <begin position="327"/>
        <end position="339"/>
    </location>
</feature>
<reference evidence="2" key="1">
    <citation type="journal article" date="2020" name="Stud. Mycol.">
        <title>101 Dothideomycetes genomes: a test case for predicting lifestyles and emergence of pathogens.</title>
        <authorList>
            <person name="Haridas S."/>
            <person name="Albert R."/>
            <person name="Binder M."/>
            <person name="Bloem J."/>
            <person name="Labutti K."/>
            <person name="Salamov A."/>
            <person name="Andreopoulos B."/>
            <person name="Baker S."/>
            <person name="Barry K."/>
            <person name="Bills G."/>
            <person name="Bluhm B."/>
            <person name="Cannon C."/>
            <person name="Castanera R."/>
            <person name="Culley D."/>
            <person name="Daum C."/>
            <person name="Ezra D."/>
            <person name="Gonzalez J."/>
            <person name="Henrissat B."/>
            <person name="Kuo A."/>
            <person name="Liang C."/>
            <person name="Lipzen A."/>
            <person name="Lutzoni F."/>
            <person name="Magnuson J."/>
            <person name="Mondo S."/>
            <person name="Nolan M."/>
            <person name="Ohm R."/>
            <person name="Pangilinan J."/>
            <person name="Park H.-J."/>
            <person name="Ramirez L."/>
            <person name="Alfaro M."/>
            <person name="Sun H."/>
            <person name="Tritt A."/>
            <person name="Yoshinaga Y."/>
            <person name="Zwiers L.-H."/>
            <person name="Turgeon B."/>
            <person name="Goodwin S."/>
            <person name="Spatafora J."/>
            <person name="Crous P."/>
            <person name="Grigoriev I."/>
        </authorList>
    </citation>
    <scope>NUCLEOTIDE SEQUENCE</scope>
    <source>
        <strain evidence="2">CBS 121167</strain>
    </source>
</reference>
<feature type="compositionally biased region" description="Basic and acidic residues" evidence="1">
    <location>
        <begin position="283"/>
        <end position="292"/>
    </location>
</feature>
<dbReference type="OrthoDB" id="3918618at2759"/>
<feature type="region of interest" description="Disordered" evidence="1">
    <location>
        <begin position="235"/>
        <end position="292"/>
    </location>
</feature>
<dbReference type="AlphaFoldDB" id="A0A6A6BGM8"/>
<proteinExistence type="predicted"/>
<keyword evidence="3" id="KW-1185">Reference proteome</keyword>